<evidence type="ECO:0000313" key="12">
    <source>
        <dbReference type="Proteomes" id="UP000015453"/>
    </source>
</evidence>
<keyword evidence="2 8" id="KW-0808">Transferase</keyword>
<keyword evidence="6" id="KW-1207">Sterol metabolism</keyword>
<organism evidence="11 12">
    <name type="scientific">Genlisea aurea</name>
    <dbReference type="NCBI Taxonomy" id="192259"/>
    <lineage>
        <taxon>Eukaryota</taxon>
        <taxon>Viridiplantae</taxon>
        <taxon>Streptophyta</taxon>
        <taxon>Embryophyta</taxon>
        <taxon>Tracheophyta</taxon>
        <taxon>Spermatophyta</taxon>
        <taxon>Magnoliopsida</taxon>
        <taxon>eudicotyledons</taxon>
        <taxon>Gunneridae</taxon>
        <taxon>Pentapetalae</taxon>
        <taxon>asterids</taxon>
        <taxon>lamiids</taxon>
        <taxon>Lamiales</taxon>
        <taxon>Lentibulariaceae</taxon>
        <taxon>Genlisea</taxon>
    </lineage>
</organism>
<evidence type="ECO:0000256" key="3">
    <source>
        <dbReference type="ARBA" id="ARBA00022691"/>
    </source>
</evidence>
<dbReference type="GO" id="GO:0016126">
    <property type="term" value="P:sterol biosynthetic process"/>
    <property type="evidence" value="ECO:0007669"/>
    <property type="project" value="UniProtKB-KW"/>
</dbReference>
<dbReference type="Pfam" id="PF01348">
    <property type="entry name" value="Intron_maturas2"/>
    <property type="match status" value="1"/>
</dbReference>
<comment type="similarity">
    <text evidence="8">Belongs to the class I-like SAM-binding methyltransferase superfamily. Erg6/SMT family.</text>
</comment>
<dbReference type="CDD" id="cd01651">
    <property type="entry name" value="RT_G2_intron"/>
    <property type="match status" value="1"/>
</dbReference>
<dbReference type="SUPFAM" id="SSF56672">
    <property type="entry name" value="DNA/RNA polymerases"/>
    <property type="match status" value="1"/>
</dbReference>
<dbReference type="EMBL" id="AUSU01000032">
    <property type="protein sequence ID" value="EPS74599.1"/>
    <property type="molecule type" value="Genomic_DNA"/>
</dbReference>
<dbReference type="Proteomes" id="UP000015453">
    <property type="component" value="Unassembled WGS sequence"/>
</dbReference>
<evidence type="ECO:0000313" key="11">
    <source>
        <dbReference type="EMBL" id="EPS74599.1"/>
    </source>
</evidence>
<keyword evidence="3 8" id="KW-0949">S-adenosyl-L-methionine</keyword>
<name>S8D4C1_9LAMI</name>
<keyword evidence="7" id="KW-0753">Steroid metabolism</keyword>
<keyword evidence="4" id="KW-0752">Steroid biosynthesis</keyword>
<evidence type="ECO:0000256" key="1">
    <source>
        <dbReference type="ARBA" id="ARBA00022603"/>
    </source>
</evidence>
<evidence type="ECO:0000256" key="9">
    <source>
        <dbReference type="SAM" id="MobiDB-lite"/>
    </source>
</evidence>
<evidence type="ECO:0000256" key="2">
    <source>
        <dbReference type="ARBA" id="ARBA00022679"/>
    </source>
</evidence>
<reference evidence="11 12" key="1">
    <citation type="journal article" date="2013" name="BMC Genomics">
        <title>The miniature genome of a carnivorous plant Genlisea aurea contains a low number of genes and short non-coding sequences.</title>
        <authorList>
            <person name="Leushkin E.V."/>
            <person name="Sutormin R.A."/>
            <person name="Nabieva E.R."/>
            <person name="Penin A.A."/>
            <person name="Kondrashov A.S."/>
            <person name="Logacheva M.D."/>
        </authorList>
    </citation>
    <scope>NUCLEOTIDE SEQUENCE [LARGE SCALE GENOMIC DNA]</scope>
</reference>
<keyword evidence="5" id="KW-0756">Sterol biosynthesis</keyword>
<protein>
    <recommendedName>
        <fullName evidence="10">SAM-dependent methyltransferase Erg6/SMT-type domain-containing protein</fullName>
    </recommendedName>
</protein>
<keyword evidence="4" id="KW-0443">Lipid metabolism</keyword>
<dbReference type="InterPro" id="IPR029063">
    <property type="entry name" value="SAM-dependent_MTases_sf"/>
</dbReference>
<dbReference type="InterPro" id="IPR030384">
    <property type="entry name" value="MeTrfase_SMT"/>
</dbReference>
<dbReference type="GO" id="GO:0006397">
    <property type="term" value="P:mRNA processing"/>
    <property type="evidence" value="ECO:0007669"/>
    <property type="project" value="InterPro"/>
</dbReference>
<evidence type="ECO:0000256" key="4">
    <source>
        <dbReference type="ARBA" id="ARBA00022955"/>
    </source>
</evidence>
<dbReference type="Gene3D" id="3.40.50.150">
    <property type="entry name" value="Vaccinia Virus protein VP39"/>
    <property type="match status" value="1"/>
</dbReference>
<dbReference type="GO" id="GO:0009820">
    <property type="term" value="P:alkaloid metabolic process"/>
    <property type="evidence" value="ECO:0007669"/>
    <property type="project" value="UniProtKB-KW"/>
</dbReference>
<dbReference type="OrthoDB" id="596361at2759"/>
<keyword evidence="4" id="KW-0444">Lipid biosynthesis</keyword>
<feature type="region of interest" description="Disordered" evidence="9">
    <location>
        <begin position="253"/>
        <end position="279"/>
    </location>
</feature>
<proteinExistence type="inferred from homology"/>
<dbReference type="SUPFAM" id="SSF53335">
    <property type="entry name" value="S-adenosyl-L-methionine-dependent methyltransferases"/>
    <property type="match status" value="1"/>
</dbReference>
<dbReference type="InterPro" id="IPR024937">
    <property type="entry name" value="Domain_X"/>
</dbReference>
<dbReference type="CDD" id="cd02440">
    <property type="entry name" value="AdoMet_MTases"/>
    <property type="match status" value="1"/>
</dbReference>
<comment type="caution">
    <text evidence="11">The sequence shown here is derived from an EMBL/GenBank/DDBJ whole genome shotgun (WGS) entry which is preliminary data.</text>
</comment>
<keyword evidence="1 8" id="KW-0489">Methyltransferase</keyword>
<dbReference type="PROSITE" id="PS51685">
    <property type="entry name" value="SAM_MT_ERG6_SMT"/>
    <property type="match status" value="1"/>
</dbReference>
<dbReference type="Pfam" id="PF08241">
    <property type="entry name" value="Methyltransf_11"/>
    <property type="match status" value="1"/>
</dbReference>
<dbReference type="PANTHER" id="PTHR34047:SF2">
    <property type="entry name" value="NUCLEAR INTRON MATURASE 1, MITOCHONDRIAL"/>
    <property type="match status" value="1"/>
</dbReference>
<evidence type="ECO:0000259" key="10">
    <source>
        <dbReference type="PROSITE" id="PS51685"/>
    </source>
</evidence>
<dbReference type="GO" id="GO:0005739">
    <property type="term" value="C:mitochondrion"/>
    <property type="evidence" value="ECO:0007669"/>
    <property type="project" value="UniProtKB-ARBA"/>
</dbReference>
<accession>S8D4C1</accession>
<dbReference type="GO" id="GO:0032259">
    <property type="term" value="P:methylation"/>
    <property type="evidence" value="ECO:0007669"/>
    <property type="project" value="UniProtKB-KW"/>
</dbReference>
<dbReference type="InterPro" id="IPR043502">
    <property type="entry name" value="DNA/RNA_pol_sf"/>
</dbReference>
<feature type="compositionally biased region" description="Basic residues" evidence="9">
    <location>
        <begin position="261"/>
        <end position="272"/>
    </location>
</feature>
<evidence type="ECO:0000256" key="6">
    <source>
        <dbReference type="ARBA" id="ARBA00023166"/>
    </source>
</evidence>
<evidence type="ECO:0000256" key="7">
    <source>
        <dbReference type="ARBA" id="ARBA00023221"/>
    </source>
</evidence>
<dbReference type="InterPro" id="IPR051083">
    <property type="entry name" value="GrpII_Intron_Splice-Mob/Def"/>
</dbReference>
<feature type="non-terminal residue" evidence="11">
    <location>
        <position position="877"/>
    </location>
</feature>
<dbReference type="PANTHER" id="PTHR34047">
    <property type="entry name" value="NUCLEAR INTRON MATURASE 1, MITOCHONDRIAL-RELATED"/>
    <property type="match status" value="1"/>
</dbReference>
<keyword evidence="12" id="KW-1185">Reference proteome</keyword>
<sequence length="877" mass="99958">MSLKNKLKQAANNICNGFRRAAADHRNHQSPTADPYSLVKEDPFEALSEIWLKSFSSPGKPFQNLSGFLTKFDLWILAYQRACAHAGGSFPPKNAIPSQTLCSLLSLRDAVAGGRFLWNSKLRQFIRSPNEKPIPQALSRTKIQSLLKSDRAPFQDRVVQEVLLMILEPILEARFSAKSHGFRPGRNPHTVIRTIRSNFAGYLWFIRGDLSQIFDKWDSNLALDLLERSIKDRKVLKLIKSALTTVHRKPPIIDRDESSSRRKKKKGQTKKRILNDNEPKPDPYWLRTFFDFAPEEAARVPEYGSCGILSPLLLNLFLSEVDHLMEKEIAEFFKPCESDSIWKYSINDGCHNPSWPEFVPSSGKEKTRKMDYIRFAGHFLIGIRGPREEAVRIRKQITEFCDARFGIRLDNSKIEIEHISRGVQFLDHIICRRVIHPTLHFTSTGGRIVSSKGVGTLLSVTASLQQCIRLFRRLALLKGDTDPEPLPCTPMLYSGQAHTNVQMNKLLETMADWYRYADNRKKIVGFCAYVIRSSLAKLYAARYRLKSRAKVYKIATRSLSRPLREASNNSAPEYSDLLRMGAVDAIEGVQFSRMGMIPGCDYTPFPRNWEPDHERRLRELVRLQDVKLFCELRKSVDGLCVPQEEISKTLWDYKTLGNRWKGESLNESIKRHEHFLALQLGLKPGQKVLDVGCGIGGPLREIARFSLTSVTGLNNNEYQISRGKTLNRLAGVDRTCDFVKADFMKMPFPDNSYDAVYAIEATCHAPDPVGCYKEIYRVLKPGQCFAAYEWCMTDSFDPDNAEHQQIKAEIELGNGLPDIRLTTQCIEALKLAGFEVLWEKDLAVDSPIPWYLHLDGSHFSLSTFRVTSVGRFLTRNV</sequence>
<feature type="domain" description="SAM-dependent methyltransferase Erg6/SMT-type" evidence="10">
    <location>
        <begin position="659"/>
        <end position="877"/>
    </location>
</feature>
<evidence type="ECO:0000256" key="5">
    <source>
        <dbReference type="ARBA" id="ARBA00023011"/>
    </source>
</evidence>
<dbReference type="InterPro" id="IPR013216">
    <property type="entry name" value="Methyltransf_11"/>
</dbReference>
<evidence type="ECO:0000256" key="8">
    <source>
        <dbReference type="PROSITE-ProRule" id="PRU01022"/>
    </source>
</evidence>
<dbReference type="AlphaFoldDB" id="S8D4C1"/>
<gene>
    <name evidence="11" type="ORF">M569_00156</name>
</gene>
<dbReference type="GO" id="GO:0008757">
    <property type="term" value="F:S-adenosylmethionine-dependent methyltransferase activity"/>
    <property type="evidence" value="ECO:0007669"/>
    <property type="project" value="InterPro"/>
</dbReference>